<dbReference type="InterPro" id="IPR011604">
    <property type="entry name" value="PDDEXK-like_dom_sf"/>
</dbReference>
<keyword evidence="3" id="KW-1185">Reference proteome</keyword>
<dbReference type="RefSeq" id="WP_317541252.1">
    <property type="nucleotide sequence ID" value="NZ_JAWLKB010000004.1"/>
</dbReference>
<organism evidence="2 3">
    <name type="scientific">Rhodococcus globerulus</name>
    <dbReference type="NCBI Taxonomy" id="33008"/>
    <lineage>
        <taxon>Bacteria</taxon>
        <taxon>Bacillati</taxon>
        <taxon>Actinomycetota</taxon>
        <taxon>Actinomycetes</taxon>
        <taxon>Mycobacteriales</taxon>
        <taxon>Nocardiaceae</taxon>
        <taxon>Rhodococcus</taxon>
    </lineage>
</organism>
<dbReference type="Pfam" id="PF12684">
    <property type="entry name" value="DUF3799"/>
    <property type="match status" value="1"/>
</dbReference>
<dbReference type="Proteomes" id="UP001185927">
    <property type="component" value="Unassembled WGS sequence"/>
</dbReference>
<comment type="caution">
    <text evidence="2">The sequence shown here is derived from an EMBL/GenBank/DDBJ whole genome shotgun (WGS) entry which is preliminary data.</text>
</comment>
<evidence type="ECO:0000313" key="3">
    <source>
        <dbReference type="Proteomes" id="UP001185927"/>
    </source>
</evidence>
<feature type="domain" description="Putative exodeoxyribonuclease 8 PDDEXK-like" evidence="1">
    <location>
        <begin position="43"/>
        <end position="264"/>
    </location>
</feature>
<dbReference type="Gene3D" id="3.90.320.10">
    <property type="match status" value="1"/>
</dbReference>
<gene>
    <name evidence="2" type="ORF">R3Q16_10545</name>
</gene>
<name>A0ABU4BSJ9_RHOGO</name>
<evidence type="ECO:0000259" key="1">
    <source>
        <dbReference type="Pfam" id="PF12684"/>
    </source>
</evidence>
<sequence length="288" mass="31832">MIAPSEPGIYDAVPDTVYHGDRTSLSSSGARKLLLPSTPATFRHEQDNERKPKKAFDFGHAAHTLILGYGPEIVEIPEDVLASNGAVSTKEAKEFVAEARAAGNVPLKPDEHAVVVAMAEKLKSHSIAARLFENGSPEQSIYWTDKESGVRLRARPDWITRFANGRTAMVDFKSANSAAPADFARSAADYGYHQQQPWYCDGFADVAADSNAAFLFVVQEKTAPYLVNVIELDREAVELGRRLNRLAIETYARCMESGIWPGYGNDVTRIELPQWAMYQQEELLNVNA</sequence>
<evidence type="ECO:0000313" key="2">
    <source>
        <dbReference type="EMBL" id="MDV6267041.1"/>
    </source>
</evidence>
<reference evidence="2 3" key="1">
    <citation type="submission" date="2023-10" db="EMBL/GenBank/DDBJ databases">
        <title>Development of a sustainable strategy for remediation of hydrocarbon-contaminated territories based on the waste exchange concept.</title>
        <authorList>
            <person name="Krivoruchko A."/>
        </authorList>
    </citation>
    <scope>NUCLEOTIDE SEQUENCE [LARGE SCALE GENOMIC DNA]</scope>
    <source>
        <strain evidence="2 3">IEGM 1203</strain>
    </source>
</reference>
<protein>
    <submittedName>
        <fullName evidence="2">PD-(D/E)XK nuclease-like domain-containing protein</fullName>
    </submittedName>
</protein>
<dbReference type="EMBL" id="JAWLKB010000004">
    <property type="protein sequence ID" value="MDV6267041.1"/>
    <property type="molecule type" value="Genomic_DNA"/>
</dbReference>
<accession>A0ABU4BSJ9</accession>
<dbReference type="InterPro" id="IPR024432">
    <property type="entry name" value="Put_RecE_PDDEXK-like_dom"/>
</dbReference>
<proteinExistence type="predicted"/>